<name>A0A3R7PG10_9TRYP</name>
<evidence type="ECO:0000256" key="2">
    <source>
        <dbReference type="ARBA" id="ARBA00022679"/>
    </source>
</evidence>
<dbReference type="GO" id="GO:0032259">
    <property type="term" value="P:methylation"/>
    <property type="evidence" value="ECO:0007669"/>
    <property type="project" value="UniProtKB-KW"/>
</dbReference>
<dbReference type="InterPro" id="IPR046341">
    <property type="entry name" value="SET_dom_sf"/>
</dbReference>
<dbReference type="PANTHER" id="PTHR12350">
    <property type="entry name" value="HISTONE-LYSINE N-METHYLTRANSFERASE-RELATED"/>
    <property type="match status" value="1"/>
</dbReference>
<keyword evidence="3" id="KW-0949">S-adenosyl-L-methionine</keyword>
<evidence type="ECO:0000256" key="1">
    <source>
        <dbReference type="ARBA" id="ARBA00022603"/>
    </source>
</evidence>
<evidence type="ECO:0000313" key="6">
    <source>
        <dbReference type="EMBL" id="RNF19244.1"/>
    </source>
</evidence>
<gene>
    <name evidence="6" type="ORF">Tco025E_04198</name>
</gene>
<dbReference type="Pfam" id="PF00856">
    <property type="entry name" value="SET"/>
    <property type="match status" value="1"/>
</dbReference>
<dbReference type="Gene3D" id="2.170.270.10">
    <property type="entry name" value="SET domain"/>
    <property type="match status" value="2"/>
</dbReference>
<keyword evidence="2 6" id="KW-0808">Transferase</keyword>
<dbReference type="SMART" id="SM00317">
    <property type="entry name" value="SET"/>
    <property type="match status" value="2"/>
</dbReference>
<feature type="domain" description="Post-SET" evidence="5">
    <location>
        <begin position="512"/>
        <end position="528"/>
    </location>
</feature>
<feature type="domain" description="SET" evidence="4">
    <location>
        <begin position="407"/>
        <end position="504"/>
    </location>
</feature>
<organism evidence="6 7">
    <name type="scientific">Trypanosoma conorhini</name>
    <dbReference type="NCBI Taxonomy" id="83891"/>
    <lineage>
        <taxon>Eukaryota</taxon>
        <taxon>Discoba</taxon>
        <taxon>Euglenozoa</taxon>
        <taxon>Kinetoplastea</taxon>
        <taxon>Metakinetoplastina</taxon>
        <taxon>Trypanosomatida</taxon>
        <taxon>Trypanosomatidae</taxon>
        <taxon>Trypanosoma</taxon>
    </lineage>
</organism>
<comment type="caution">
    <text evidence="6">The sequence shown here is derived from an EMBL/GenBank/DDBJ whole genome shotgun (WGS) entry which is preliminary data.</text>
</comment>
<protein>
    <submittedName>
        <fullName evidence="6">Methyltransferase</fullName>
        <ecNumber evidence="6">2.1.1.-</ecNumber>
    </submittedName>
</protein>
<dbReference type="AlphaFoldDB" id="A0A3R7PG10"/>
<keyword evidence="7" id="KW-1185">Reference proteome</keyword>
<dbReference type="SUPFAM" id="SSF82199">
    <property type="entry name" value="SET domain"/>
    <property type="match status" value="2"/>
</dbReference>
<evidence type="ECO:0000256" key="3">
    <source>
        <dbReference type="ARBA" id="ARBA00022691"/>
    </source>
</evidence>
<dbReference type="InterPro" id="IPR003616">
    <property type="entry name" value="Post-SET_dom"/>
</dbReference>
<dbReference type="PROSITE" id="PS50280">
    <property type="entry name" value="SET"/>
    <property type="match status" value="2"/>
</dbReference>
<proteinExistence type="predicted"/>
<keyword evidence="1 6" id="KW-0489">Methyltransferase</keyword>
<dbReference type="InterPro" id="IPR001214">
    <property type="entry name" value="SET_dom"/>
</dbReference>
<feature type="domain" description="SET" evidence="4">
    <location>
        <begin position="111"/>
        <end position="216"/>
    </location>
</feature>
<dbReference type="EMBL" id="MKKU01000211">
    <property type="protein sequence ID" value="RNF19244.1"/>
    <property type="molecule type" value="Genomic_DNA"/>
</dbReference>
<dbReference type="PANTHER" id="PTHR12350:SF21">
    <property type="entry name" value="SET DOMAIN-CONTAINING PROTEIN"/>
    <property type="match status" value="1"/>
</dbReference>
<dbReference type="Proteomes" id="UP000284403">
    <property type="component" value="Unassembled WGS sequence"/>
</dbReference>
<dbReference type="InterPro" id="IPR053201">
    <property type="entry name" value="Flavunoidine_N-MTase"/>
</dbReference>
<dbReference type="OrthoDB" id="5984008at2759"/>
<evidence type="ECO:0000259" key="4">
    <source>
        <dbReference type="PROSITE" id="PS50280"/>
    </source>
</evidence>
<accession>A0A3R7PG10</accession>
<evidence type="ECO:0000313" key="7">
    <source>
        <dbReference type="Proteomes" id="UP000284403"/>
    </source>
</evidence>
<dbReference type="GeneID" id="40317809"/>
<dbReference type="PROSITE" id="PS50868">
    <property type="entry name" value="POST_SET"/>
    <property type="match status" value="1"/>
</dbReference>
<dbReference type="EC" id="2.1.1.-" evidence="6"/>
<evidence type="ECO:0000259" key="5">
    <source>
        <dbReference type="PROSITE" id="PS50868"/>
    </source>
</evidence>
<sequence>MKEGIVLMKVACMEIVKGGVSLDGVRLRHHCAPTAAVIENRVVLISAVSAGDEVNVDLNCLSYLLPEAVRCNCSEFSSPHLIRGFMWLPEEKKSACMTFTEPSVRAAALKDGCSIGSDCRFIKVCEGGTGLEAHATVSIPAGTRFMTVQGLCLPFQTASTVQLAEGKHLLLNGGAQFVSHSCDPNTRIRVDAVNNKIEFEALHDIEVGERVTFNYVAVEWDLHAPFRCLCHSPNCLHDIRGFKYLSSAQRSALRGQLTPALRQLAGSHAVVRLPPNVGANAAGRLQVTCAVNRGTVLLEGTDVDIQPTQVSLGGDAYVIRHEEDATTVFVEGRFITTRTMEEGEFLTVDMNLFVYDMVALFPHAFVEGCRGFRHLPDATRQSKLYLCEPPVRAQAMQDGWIVRSSSSLIEVRRNGEMGQTAYAARNIAAGELLFHCTGVVVPFPTMYTICVGESKHLLFGDAAECIAHHCDPNLQVVVREESETLDFVALRAITVGEMLNFNYCTTEWVMNSSFVCLCGSVHCAGTIRGFVNLKEVDRQRLWPITSPVVKRYVSRES</sequence>
<reference evidence="6 7" key="1">
    <citation type="journal article" date="2018" name="BMC Genomics">
        <title>Genomic comparison of Trypanosoma conorhini and Trypanosoma rangeli to Trypanosoma cruzi strains of high and low virulence.</title>
        <authorList>
            <person name="Bradwell K.R."/>
            <person name="Koparde V.N."/>
            <person name="Matveyev A.V."/>
            <person name="Serrano M.G."/>
            <person name="Alves J.M."/>
            <person name="Parikh H."/>
            <person name="Huang B."/>
            <person name="Lee V."/>
            <person name="Espinosa-Alvarez O."/>
            <person name="Ortiz P.A."/>
            <person name="Costa-Martins A.G."/>
            <person name="Teixeira M.M."/>
            <person name="Buck G.A."/>
        </authorList>
    </citation>
    <scope>NUCLEOTIDE SEQUENCE [LARGE SCALE GENOMIC DNA]</scope>
    <source>
        <strain evidence="6 7">025E</strain>
    </source>
</reference>
<dbReference type="RefSeq" id="XP_029228768.1">
    <property type="nucleotide sequence ID" value="XM_029371110.1"/>
</dbReference>
<dbReference type="GO" id="GO:0008168">
    <property type="term" value="F:methyltransferase activity"/>
    <property type="evidence" value="ECO:0007669"/>
    <property type="project" value="UniProtKB-KW"/>
</dbReference>